<comment type="caution">
    <text evidence="2">The sequence shown here is derived from an EMBL/GenBank/DDBJ whole genome shotgun (WGS) entry which is preliminary data.</text>
</comment>
<dbReference type="SUPFAM" id="SSF69118">
    <property type="entry name" value="AhpD-like"/>
    <property type="match status" value="1"/>
</dbReference>
<evidence type="ECO:0000313" key="3">
    <source>
        <dbReference type="Proteomes" id="UP000216311"/>
    </source>
</evidence>
<organism evidence="2 3">
    <name type="scientific">Enemella dayhoffiae</name>
    <dbReference type="NCBI Taxonomy" id="2016507"/>
    <lineage>
        <taxon>Bacteria</taxon>
        <taxon>Bacillati</taxon>
        <taxon>Actinomycetota</taxon>
        <taxon>Actinomycetes</taxon>
        <taxon>Propionibacteriales</taxon>
        <taxon>Propionibacteriaceae</taxon>
        <taxon>Enemella</taxon>
    </lineage>
</organism>
<dbReference type="AlphaFoldDB" id="A0A255H981"/>
<dbReference type="PANTHER" id="PTHR34846:SF10">
    <property type="entry name" value="CYTOPLASMIC PROTEIN"/>
    <property type="match status" value="1"/>
</dbReference>
<gene>
    <name evidence="2" type="ORF">CGZ93_04410</name>
</gene>
<dbReference type="OrthoDB" id="657225at2"/>
<sequence length="185" mass="20648">MARISLDPPNTLFTRLARAYSRRRYGTDIDPGLAMGHNPRVLGSYAIFETLVERWHSLDPRLGHLAVMAVAHRLGCSWCTDFGFWQSYAAGVPAELLRQVPDWRRSSAFSDTERAVLAYAEAICGEEDEVSEEMVADLAHRLGKPALVELTMLAALENLRSRFNRSLGLTRQGFTDRCPVPGAVQ</sequence>
<name>A0A255H981_9ACTN</name>
<reference evidence="2 3" key="1">
    <citation type="submission" date="2017-07" db="EMBL/GenBank/DDBJ databases">
        <title>Draft whole genome sequences of clinical Proprionibacteriaceae strains.</title>
        <authorList>
            <person name="Bernier A.-M."/>
            <person name="Bernard K."/>
            <person name="Domingo M.-C."/>
        </authorList>
    </citation>
    <scope>NUCLEOTIDE SEQUENCE [LARGE SCALE GENOMIC DNA]</scope>
    <source>
        <strain evidence="2 3">NML 130396</strain>
    </source>
</reference>
<evidence type="ECO:0000259" key="1">
    <source>
        <dbReference type="Pfam" id="PF02627"/>
    </source>
</evidence>
<accession>A0A255H981</accession>
<dbReference type="Proteomes" id="UP000216311">
    <property type="component" value="Unassembled WGS sequence"/>
</dbReference>
<dbReference type="Gene3D" id="1.20.1290.10">
    <property type="entry name" value="AhpD-like"/>
    <property type="match status" value="1"/>
</dbReference>
<dbReference type="GO" id="GO:0051920">
    <property type="term" value="F:peroxiredoxin activity"/>
    <property type="evidence" value="ECO:0007669"/>
    <property type="project" value="InterPro"/>
</dbReference>
<protein>
    <submittedName>
        <fullName evidence="2">Carboxymuconolactone decarboxylase</fullName>
    </submittedName>
</protein>
<dbReference type="InterPro" id="IPR003779">
    <property type="entry name" value="CMD-like"/>
</dbReference>
<dbReference type="RefSeq" id="WP_094362937.1">
    <property type="nucleotide sequence ID" value="NZ_NMVQ01000004.1"/>
</dbReference>
<dbReference type="PANTHER" id="PTHR34846">
    <property type="entry name" value="4-CARBOXYMUCONOLACTONE DECARBOXYLASE FAMILY PROTEIN (AFU_ORTHOLOGUE AFUA_6G11590)"/>
    <property type="match status" value="1"/>
</dbReference>
<dbReference type="Pfam" id="PF02627">
    <property type="entry name" value="CMD"/>
    <property type="match status" value="1"/>
</dbReference>
<proteinExistence type="predicted"/>
<keyword evidence="3" id="KW-1185">Reference proteome</keyword>
<dbReference type="EMBL" id="NMVQ01000004">
    <property type="protein sequence ID" value="OYO24348.1"/>
    <property type="molecule type" value="Genomic_DNA"/>
</dbReference>
<feature type="domain" description="Carboxymuconolactone decarboxylase-like" evidence="1">
    <location>
        <begin position="54"/>
        <end position="122"/>
    </location>
</feature>
<evidence type="ECO:0000313" key="2">
    <source>
        <dbReference type="EMBL" id="OYO24348.1"/>
    </source>
</evidence>
<dbReference type="InterPro" id="IPR029032">
    <property type="entry name" value="AhpD-like"/>
</dbReference>